<feature type="region of interest" description="Disordered" evidence="1">
    <location>
        <begin position="134"/>
        <end position="173"/>
    </location>
</feature>
<protein>
    <submittedName>
        <fullName evidence="2">Uncharacterized protein</fullName>
    </submittedName>
</protein>
<evidence type="ECO:0000313" key="2">
    <source>
        <dbReference type="EMBL" id="MCE5167344.1"/>
    </source>
</evidence>
<organism evidence="2 3">
    <name type="scientific">Datura stramonium</name>
    <name type="common">Jimsonweed</name>
    <name type="synonym">Common thornapple</name>
    <dbReference type="NCBI Taxonomy" id="4076"/>
    <lineage>
        <taxon>Eukaryota</taxon>
        <taxon>Viridiplantae</taxon>
        <taxon>Streptophyta</taxon>
        <taxon>Embryophyta</taxon>
        <taxon>Tracheophyta</taxon>
        <taxon>Spermatophyta</taxon>
        <taxon>Magnoliopsida</taxon>
        <taxon>eudicotyledons</taxon>
        <taxon>Gunneridae</taxon>
        <taxon>Pentapetalae</taxon>
        <taxon>asterids</taxon>
        <taxon>lamiids</taxon>
        <taxon>Solanales</taxon>
        <taxon>Solanaceae</taxon>
        <taxon>Solanoideae</taxon>
        <taxon>Datureae</taxon>
        <taxon>Datura</taxon>
    </lineage>
</organism>
<accession>A0ABS8Y8Z0</accession>
<feature type="compositionally biased region" description="Basic and acidic residues" evidence="1">
    <location>
        <begin position="134"/>
        <end position="146"/>
    </location>
</feature>
<sequence length="173" mass="19429">LRRRMAEDNGIRERRRRRLWLLLPSPAVEREKREEGGGATEVGGVIRVIRSERKNEEGSEVGVFAGWRREVIFQWWPEGERREGGKTAAGVVSFFRRPVRRWFGFCRKSSGSRRCAAPAFCGFPAVKVRREEGRRCSREEKGKGERGQAAAVRGAAASGEERGRGSEEAAAAV</sequence>
<dbReference type="EMBL" id="JACEIK010083236">
    <property type="protein sequence ID" value="MCE5167344.1"/>
    <property type="molecule type" value="Genomic_DNA"/>
</dbReference>
<evidence type="ECO:0000313" key="3">
    <source>
        <dbReference type="Proteomes" id="UP000823775"/>
    </source>
</evidence>
<gene>
    <name evidence="2" type="ORF">HAX54_049306</name>
</gene>
<feature type="non-terminal residue" evidence="2">
    <location>
        <position position="1"/>
    </location>
</feature>
<feature type="compositionally biased region" description="Low complexity" evidence="1">
    <location>
        <begin position="147"/>
        <end position="158"/>
    </location>
</feature>
<name>A0ABS8Y8Z0_DATST</name>
<evidence type="ECO:0000256" key="1">
    <source>
        <dbReference type="SAM" id="MobiDB-lite"/>
    </source>
</evidence>
<proteinExistence type="predicted"/>
<keyword evidence="3" id="KW-1185">Reference proteome</keyword>
<dbReference type="Proteomes" id="UP000823775">
    <property type="component" value="Unassembled WGS sequence"/>
</dbReference>
<reference evidence="2 3" key="1">
    <citation type="journal article" date="2021" name="BMC Genomics">
        <title>Datura genome reveals duplications of psychoactive alkaloid biosynthetic genes and high mutation rate following tissue culture.</title>
        <authorList>
            <person name="Rajewski A."/>
            <person name="Carter-House D."/>
            <person name="Stajich J."/>
            <person name="Litt A."/>
        </authorList>
    </citation>
    <scope>NUCLEOTIDE SEQUENCE [LARGE SCALE GENOMIC DNA]</scope>
    <source>
        <strain evidence="2">AR-01</strain>
    </source>
</reference>
<comment type="caution">
    <text evidence="2">The sequence shown here is derived from an EMBL/GenBank/DDBJ whole genome shotgun (WGS) entry which is preliminary data.</text>
</comment>